<dbReference type="EMBL" id="SRZB01000001">
    <property type="protein sequence ID" value="TGY00768.1"/>
    <property type="molecule type" value="Genomic_DNA"/>
</dbReference>
<evidence type="ECO:0000313" key="1">
    <source>
        <dbReference type="EMBL" id="TGY00768.1"/>
    </source>
</evidence>
<proteinExistence type="predicted"/>
<keyword evidence="1" id="KW-0378">Hydrolase</keyword>
<dbReference type="Proteomes" id="UP000307720">
    <property type="component" value="Unassembled WGS sequence"/>
</dbReference>
<protein>
    <submittedName>
        <fullName evidence="1">Alpha/beta hydrolase</fullName>
    </submittedName>
</protein>
<name>A0AC61R3R5_9FIRM</name>
<sequence length="240" mass="27132">MIEPRQHGYFKIHSANIYYRIYGAGEKTLFFLHGNGEDWTCFRKQIEFFAADYKIVTMDSRGHGNSGISEKSLTIKQIAMDAVSLIGKLHLEDVTLVGFSDGANIVLEMALNTDVSYDRLVLSGANLNPRGVKMRYQLPTIFGHAFFEAGARIWPKLRLKADIIGLMIHEPNIRPERLKKITAKVLVLAGEKDMIKEKHTKRIAASLPNSTLVIIPQANHFIFGKWGDKVNRVMKMFLDA</sequence>
<organism evidence="1 2">
    <name type="scientific">Hominisplanchenecus murintestinalis</name>
    <dbReference type="NCBI Taxonomy" id="2941517"/>
    <lineage>
        <taxon>Bacteria</taxon>
        <taxon>Bacillati</taxon>
        <taxon>Bacillota</taxon>
        <taxon>Clostridia</taxon>
        <taxon>Lachnospirales</taxon>
        <taxon>Lachnospiraceae</taxon>
        <taxon>Hominisplanchenecus</taxon>
    </lineage>
</organism>
<evidence type="ECO:0000313" key="2">
    <source>
        <dbReference type="Proteomes" id="UP000307720"/>
    </source>
</evidence>
<accession>A0AC61R3R5</accession>
<comment type="caution">
    <text evidence="1">The sequence shown here is derived from an EMBL/GenBank/DDBJ whole genome shotgun (WGS) entry which is preliminary data.</text>
</comment>
<reference evidence="1" key="1">
    <citation type="submission" date="2019-04" db="EMBL/GenBank/DDBJ databases">
        <title>Microbes associate with the intestines of laboratory mice.</title>
        <authorList>
            <person name="Navarre W."/>
            <person name="Wong E."/>
            <person name="Huang K."/>
            <person name="Tropini C."/>
            <person name="Ng K."/>
            <person name="Yu B."/>
        </authorList>
    </citation>
    <scope>NUCLEOTIDE SEQUENCE</scope>
    <source>
        <strain evidence="1">NM72_1-8</strain>
    </source>
</reference>
<gene>
    <name evidence="1" type="ORF">E5357_00935</name>
</gene>
<keyword evidence="2" id="KW-1185">Reference proteome</keyword>